<dbReference type="RefSeq" id="WP_377315977.1">
    <property type="nucleotide sequence ID" value="NZ_JBHUIY010000016.1"/>
</dbReference>
<organism evidence="2 3">
    <name type="scientific">Phaeospirillum tilakii</name>
    <dbReference type="NCBI Taxonomy" id="741673"/>
    <lineage>
        <taxon>Bacteria</taxon>
        <taxon>Pseudomonadati</taxon>
        <taxon>Pseudomonadota</taxon>
        <taxon>Alphaproteobacteria</taxon>
        <taxon>Rhodospirillales</taxon>
        <taxon>Rhodospirillaceae</taxon>
        <taxon>Phaeospirillum</taxon>
    </lineage>
</organism>
<evidence type="ECO:0000313" key="2">
    <source>
        <dbReference type="EMBL" id="MFD2234080.1"/>
    </source>
</evidence>
<keyword evidence="3" id="KW-1185">Reference proteome</keyword>
<comment type="caution">
    <text evidence="2">The sequence shown here is derived from an EMBL/GenBank/DDBJ whole genome shotgun (WGS) entry which is preliminary data.</text>
</comment>
<dbReference type="PANTHER" id="PTHR34504:SF2">
    <property type="entry name" value="UPF0150 PROTEIN SSL0259"/>
    <property type="match status" value="1"/>
</dbReference>
<dbReference type="InterPro" id="IPR051404">
    <property type="entry name" value="TA_system_antitoxin"/>
</dbReference>
<protein>
    <submittedName>
        <fullName evidence="2">Type II toxin-antitoxin system HicB family antitoxin</fullName>
    </submittedName>
</protein>
<evidence type="ECO:0000313" key="3">
    <source>
        <dbReference type="Proteomes" id="UP001597296"/>
    </source>
</evidence>
<dbReference type="PANTHER" id="PTHR34504">
    <property type="entry name" value="ANTITOXIN HICB"/>
    <property type="match status" value="1"/>
</dbReference>
<dbReference type="Pfam" id="PF15919">
    <property type="entry name" value="HicB_lk_antitox"/>
    <property type="match status" value="1"/>
</dbReference>
<feature type="domain" description="HicB-like antitoxin of toxin-antitoxin system" evidence="1">
    <location>
        <begin position="6"/>
        <end position="125"/>
    </location>
</feature>
<dbReference type="InterPro" id="IPR035069">
    <property type="entry name" value="TTHA1013/TTHA0281-like"/>
</dbReference>
<dbReference type="SUPFAM" id="SSF143100">
    <property type="entry name" value="TTHA1013/TTHA0281-like"/>
    <property type="match status" value="1"/>
</dbReference>
<proteinExistence type="predicted"/>
<name>A0ABW5C9Y4_9PROT</name>
<dbReference type="InterPro" id="IPR031807">
    <property type="entry name" value="HicB-like"/>
</dbReference>
<sequence>MAIRYYPAIIERGEGPGFGVFFPDLPGCTSAGETIEAAARSAEEALGLHLRGMIEDGDPLPDPTPLDRIEPDPEIDEACRVLVRADLPGKTIRFNATMDEGLLSRIDAAARAEGMSRSGFLAVAAREKLG</sequence>
<gene>
    <name evidence="2" type="ORF">ACFSNB_09705</name>
</gene>
<dbReference type="Proteomes" id="UP001597296">
    <property type="component" value="Unassembled WGS sequence"/>
</dbReference>
<evidence type="ECO:0000259" key="1">
    <source>
        <dbReference type="Pfam" id="PF15919"/>
    </source>
</evidence>
<dbReference type="Gene3D" id="3.30.160.250">
    <property type="match status" value="1"/>
</dbReference>
<accession>A0ABW5C9Y4</accession>
<reference evidence="3" key="1">
    <citation type="journal article" date="2019" name="Int. J. Syst. Evol. Microbiol.">
        <title>The Global Catalogue of Microorganisms (GCM) 10K type strain sequencing project: providing services to taxonomists for standard genome sequencing and annotation.</title>
        <authorList>
            <consortium name="The Broad Institute Genomics Platform"/>
            <consortium name="The Broad Institute Genome Sequencing Center for Infectious Disease"/>
            <person name="Wu L."/>
            <person name="Ma J."/>
        </authorList>
    </citation>
    <scope>NUCLEOTIDE SEQUENCE [LARGE SCALE GENOMIC DNA]</scope>
    <source>
        <strain evidence="3">KCTC 15012</strain>
    </source>
</reference>
<dbReference type="EMBL" id="JBHUIY010000016">
    <property type="protein sequence ID" value="MFD2234080.1"/>
    <property type="molecule type" value="Genomic_DNA"/>
</dbReference>
<dbReference type="CDD" id="cd21631">
    <property type="entry name" value="RHH_CopG_NikR-like"/>
    <property type="match status" value="1"/>
</dbReference>